<proteinExistence type="predicted"/>
<feature type="domain" description="F-box" evidence="1">
    <location>
        <begin position="9"/>
        <end position="47"/>
    </location>
</feature>
<sequence length="405" mass="45612">MEEDTPFRRLHEDTIADILLRLPGKYVLRSGAVCKAWRRITTTPHFHAARARRQPASILAHAYLDAAPWACGDDLRADFSSEDIALDALSVSSPEDDRLRLIRYPGTKLTVPAHCGRLLASSDGVLLFKKDTGFYLLFNPVTRQWAQLPRLPAEYCRDRDPEYAFYFHQPSGEFRLLCCSLTRGIWYIVSTGAAEPRRTNAKQDPELITQFVKPLLTTATMPVALHGNLHWPPLWRFAATLGVVTTADTKMMVSNTVSEQFIQMSGPASTTPSMVKLFEMGGLLAAADFGEEKHVDIWFLEDYSARTWVHRQRVSSPWKYGSTGRPHNDWGMLSVAIAGDDEGNIIIGNNDGLLVYNLRKKGTRTVNSVMLRKNRLFVSRHVFKRSLEQHASFALPSADFPLIHS</sequence>
<dbReference type="Pfam" id="PF00646">
    <property type="entry name" value="F-box"/>
    <property type="match status" value="1"/>
</dbReference>
<dbReference type="EMBL" id="OZ075130">
    <property type="protein sequence ID" value="CAL4973044.1"/>
    <property type="molecule type" value="Genomic_DNA"/>
</dbReference>
<dbReference type="InterPro" id="IPR001810">
    <property type="entry name" value="F-box_dom"/>
</dbReference>
<accession>A0ABC9A7K8</accession>
<evidence type="ECO:0000313" key="2">
    <source>
        <dbReference type="EMBL" id="CAL4973044.1"/>
    </source>
</evidence>
<dbReference type="InterPro" id="IPR050796">
    <property type="entry name" value="SCF_F-box_component"/>
</dbReference>
<dbReference type="PANTHER" id="PTHR31672:SF2">
    <property type="entry name" value="F-BOX DOMAIN-CONTAINING PROTEIN"/>
    <property type="match status" value="1"/>
</dbReference>
<organism evidence="2 3">
    <name type="scientific">Urochloa decumbens</name>
    <dbReference type="NCBI Taxonomy" id="240449"/>
    <lineage>
        <taxon>Eukaryota</taxon>
        <taxon>Viridiplantae</taxon>
        <taxon>Streptophyta</taxon>
        <taxon>Embryophyta</taxon>
        <taxon>Tracheophyta</taxon>
        <taxon>Spermatophyta</taxon>
        <taxon>Magnoliopsida</taxon>
        <taxon>Liliopsida</taxon>
        <taxon>Poales</taxon>
        <taxon>Poaceae</taxon>
        <taxon>PACMAD clade</taxon>
        <taxon>Panicoideae</taxon>
        <taxon>Panicodae</taxon>
        <taxon>Paniceae</taxon>
        <taxon>Melinidinae</taxon>
        <taxon>Urochloa</taxon>
    </lineage>
</organism>
<reference evidence="2 3" key="2">
    <citation type="submission" date="2024-10" db="EMBL/GenBank/DDBJ databases">
        <authorList>
            <person name="Ryan C."/>
        </authorList>
    </citation>
    <scope>NUCLEOTIDE SEQUENCE [LARGE SCALE GENOMIC DNA]</scope>
</reference>
<evidence type="ECO:0000313" key="3">
    <source>
        <dbReference type="Proteomes" id="UP001497457"/>
    </source>
</evidence>
<dbReference type="Proteomes" id="UP001497457">
    <property type="component" value="Chromosome 20rd"/>
</dbReference>
<gene>
    <name evidence="2" type="ORF">URODEC1_LOCUS51655</name>
</gene>
<dbReference type="InterPro" id="IPR036047">
    <property type="entry name" value="F-box-like_dom_sf"/>
</dbReference>
<dbReference type="AlphaFoldDB" id="A0ABC9A7K8"/>
<dbReference type="SUPFAM" id="SSF81383">
    <property type="entry name" value="F-box domain"/>
    <property type="match status" value="1"/>
</dbReference>
<dbReference type="PANTHER" id="PTHR31672">
    <property type="entry name" value="BNACNNG10540D PROTEIN"/>
    <property type="match status" value="1"/>
</dbReference>
<evidence type="ECO:0000259" key="1">
    <source>
        <dbReference type="Pfam" id="PF00646"/>
    </source>
</evidence>
<protein>
    <recommendedName>
        <fullName evidence="1">F-box domain-containing protein</fullName>
    </recommendedName>
</protein>
<name>A0ABC9A7K8_9POAL</name>
<keyword evidence="3" id="KW-1185">Reference proteome</keyword>
<reference evidence="3" key="1">
    <citation type="submission" date="2024-06" db="EMBL/GenBank/DDBJ databases">
        <authorList>
            <person name="Ryan C."/>
        </authorList>
    </citation>
    <scope>NUCLEOTIDE SEQUENCE [LARGE SCALE GENOMIC DNA]</scope>
</reference>